<organism evidence="8 9">
    <name type="scientific">Gordonia pseudamarae</name>
    <dbReference type="NCBI Taxonomy" id="2831662"/>
    <lineage>
        <taxon>Bacteria</taxon>
        <taxon>Bacillati</taxon>
        <taxon>Actinomycetota</taxon>
        <taxon>Actinomycetes</taxon>
        <taxon>Mycobacteriales</taxon>
        <taxon>Gordoniaceae</taxon>
        <taxon>Gordonia</taxon>
    </lineage>
</organism>
<sequence length="140" mass="15464">MLVDVGVWLAAAWGRHVHHEPAAHWFDAQTEDLILCRVTQTGLLRLMSNPSVMGDDVVTRAQAWQHVDAIAADERVIWADEPAALDTVFRAFSAQPDGSHKLWTDDYLAAFAHSAGAGLATLDRKLAARYPSVRVHTVRL</sequence>
<feature type="binding site" evidence="6">
    <location>
        <position position="4"/>
    </location>
    <ligand>
        <name>Mg(2+)</name>
        <dbReference type="ChEBI" id="CHEBI:18420"/>
    </ligand>
</feature>
<comment type="similarity">
    <text evidence="6">Belongs to the PINc/VapC protein family.</text>
</comment>
<name>A0ABX6IRZ9_9ACTN</name>
<dbReference type="InterPro" id="IPR006226">
    <property type="entry name" value="Mtu_PIN"/>
</dbReference>
<keyword evidence="3 6" id="KW-0479">Metal-binding</keyword>
<dbReference type="EMBL" id="CP045809">
    <property type="protein sequence ID" value="QHN37663.1"/>
    <property type="molecule type" value="Genomic_DNA"/>
</dbReference>
<evidence type="ECO:0000259" key="7">
    <source>
        <dbReference type="Pfam" id="PF01850"/>
    </source>
</evidence>
<keyword evidence="1 6" id="KW-1277">Toxin-antitoxin system</keyword>
<evidence type="ECO:0000256" key="2">
    <source>
        <dbReference type="ARBA" id="ARBA00022722"/>
    </source>
</evidence>
<keyword evidence="5 6" id="KW-0460">Magnesium</keyword>
<feature type="binding site" evidence="6">
    <location>
        <position position="105"/>
    </location>
    <ligand>
        <name>Mg(2+)</name>
        <dbReference type="ChEBI" id="CHEBI:18420"/>
    </ligand>
</feature>
<evidence type="ECO:0000256" key="5">
    <source>
        <dbReference type="ARBA" id="ARBA00022842"/>
    </source>
</evidence>
<proteinExistence type="inferred from homology"/>
<keyword evidence="2 6" id="KW-0540">Nuclease</keyword>
<evidence type="ECO:0000256" key="6">
    <source>
        <dbReference type="HAMAP-Rule" id="MF_00265"/>
    </source>
</evidence>
<keyword evidence="6" id="KW-0800">Toxin</keyword>
<dbReference type="Proteomes" id="UP001059836">
    <property type="component" value="Chromosome"/>
</dbReference>
<accession>A0ABX6IRZ9</accession>
<dbReference type="Pfam" id="PF01850">
    <property type="entry name" value="PIN"/>
    <property type="match status" value="1"/>
</dbReference>
<feature type="domain" description="PIN" evidence="7">
    <location>
        <begin position="1"/>
        <end position="127"/>
    </location>
</feature>
<reference evidence="8" key="1">
    <citation type="journal article" date="2021" name="Nat. Microbiol.">
        <title>Cocultivation of an ultrasmall environmental parasitic bacterium with lytic ability against bacteria associated with wastewater foams.</title>
        <authorList>
            <person name="Batinovic S."/>
            <person name="Rose J.J.A."/>
            <person name="Ratcliffe J."/>
            <person name="Seviour R.J."/>
            <person name="Petrovski S."/>
        </authorList>
    </citation>
    <scope>NUCLEOTIDE SEQUENCE</scope>
    <source>
        <strain evidence="8">CON9</strain>
    </source>
</reference>
<protein>
    <recommendedName>
        <fullName evidence="6">Ribonuclease VapC</fullName>
        <shortName evidence="6">RNase VapC</shortName>
        <ecNumber evidence="6">3.1.-.-</ecNumber>
    </recommendedName>
    <alternativeName>
        <fullName evidence="6">Toxin VapC</fullName>
    </alternativeName>
</protein>
<dbReference type="InterPro" id="IPR022907">
    <property type="entry name" value="VapC_family"/>
</dbReference>
<evidence type="ECO:0000313" key="9">
    <source>
        <dbReference type="Proteomes" id="UP001059836"/>
    </source>
</evidence>
<comment type="cofactor">
    <cofactor evidence="6">
        <name>Mg(2+)</name>
        <dbReference type="ChEBI" id="CHEBI:18420"/>
    </cofactor>
</comment>
<evidence type="ECO:0000313" key="8">
    <source>
        <dbReference type="EMBL" id="QHN37663.1"/>
    </source>
</evidence>
<dbReference type="NCBIfam" id="TIGR00028">
    <property type="entry name" value="Mtu_PIN_fam"/>
    <property type="match status" value="1"/>
</dbReference>
<gene>
    <name evidence="6" type="primary">vapC</name>
    <name evidence="8" type="ORF">GII31_16960</name>
</gene>
<evidence type="ECO:0000256" key="1">
    <source>
        <dbReference type="ARBA" id="ARBA00022649"/>
    </source>
</evidence>
<dbReference type="InterPro" id="IPR029060">
    <property type="entry name" value="PIN-like_dom_sf"/>
</dbReference>
<keyword evidence="4 6" id="KW-0378">Hydrolase</keyword>
<comment type="function">
    <text evidence="6">Toxic component of a toxin-antitoxin (TA) system. An RNase.</text>
</comment>
<evidence type="ECO:0000256" key="4">
    <source>
        <dbReference type="ARBA" id="ARBA00022801"/>
    </source>
</evidence>
<evidence type="ECO:0000256" key="3">
    <source>
        <dbReference type="ARBA" id="ARBA00022723"/>
    </source>
</evidence>
<dbReference type="HAMAP" id="MF_00265">
    <property type="entry name" value="VapC_Nob1"/>
    <property type="match status" value="1"/>
</dbReference>
<dbReference type="InterPro" id="IPR002716">
    <property type="entry name" value="PIN_dom"/>
</dbReference>
<keyword evidence="9" id="KW-1185">Reference proteome</keyword>
<dbReference type="SUPFAM" id="SSF88723">
    <property type="entry name" value="PIN domain-like"/>
    <property type="match status" value="1"/>
</dbReference>
<dbReference type="EC" id="3.1.-.-" evidence="6"/>